<dbReference type="InterPro" id="IPR036388">
    <property type="entry name" value="WH-like_DNA-bd_sf"/>
</dbReference>
<dbReference type="InterPro" id="IPR000600">
    <property type="entry name" value="ROK"/>
</dbReference>
<comment type="caution">
    <text evidence="2">The sequence shown here is derived from an EMBL/GenBank/DDBJ whole genome shotgun (WGS) entry which is preliminary data.</text>
</comment>
<dbReference type="SUPFAM" id="SSF53067">
    <property type="entry name" value="Actin-like ATPase domain"/>
    <property type="match status" value="2"/>
</dbReference>
<evidence type="ECO:0000256" key="1">
    <source>
        <dbReference type="ARBA" id="ARBA00006479"/>
    </source>
</evidence>
<keyword evidence="3" id="KW-1185">Reference proteome</keyword>
<reference evidence="2 3" key="2">
    <citation type="submission" date="2019-05" db="EMBL/GenBank/DDBJ databases">
        <title>Glycomyces buryatensis sp. nov.</title>
        <authorList>
            <person name="Nikitina E."/>
        </authorList>
    </citation>
    <scope>NUCLEOTIDE SEQUENCE [LARGE SCALE GENOMIC DNA]</scope>
    <source>
        <strain evidence="2 3">18</strain>
    </source>
</reference>
<dbReference type="EMBL" id="STGY01000057">
    <property type="protein sequence ID" value="THV40219.1"/>
    <property type="molecule type" value="Genomic_DNA"/>
</dbReference>
<gene>
    <name evidence="2" type="ORF">FAB82_16120</name>
</gene>
<dbReference type="OrthoDB" id="9810372at2"/>
<dbReference type="AlphaFoldDB" id="A0A4S8QFV9"/>
<reference evidence="3" key="1">
    <citation type="submission" date="2019-04" db="EMBL/GenBank/DDBJ databases">
        <title>Nocardioides xinjiangensis sp. nov.</title>
        <authorList>
            <person name="Liu S."/>
        </authorList>
    </citation>
    <scope>NUCLEOTIDE SEQUENCE [LARGE SCALE GENOMIC DNA]</scope>
    <source>
        <strain evidence="3">18</strain>
    </source>
</reference>
<proteinExistence type="inferred from homology"/>
<dbReference type="Gene3D" id="3.30.420.40">
    <property type="match status" value="2"/>
</dbReference>
<dbReference type="SUPFAM" id="SSF46785">
    <property type="entry name" value="Winged helix' DNA-binding domain"/>
    <property type="match status" value="1"/>
</dbReference>
<protein>
    <submittedName>
        <fullName evidence="2">ROK family transcriptional regulator</fullName>
    </submittedName>
</protein>
<dbReference type="PANTHER" id="PTHR18964">
    <property type="entry name" value="ROK (REPRESSOR, ORF, KINASE) FAMILY"/>
    <property type="match status" value="1"/>
</dbReference>
<sequence>MQPETKVGRAEAARWSGALDLLRLLRTEPGITRTEAARVLQLTSGSATEICARLRALGLLSERPARPGGRGRPTFTLHAHPEGPLAVAVDLRHAEWCVAVGDLEGRLSDVRTEAHRDRSPEAVLAAIGGAVKRLSRRYGPRVRAVSVSVIATVQHHRIAQASGLGWEDVEVAPLIPGVLQLTGNNANLAGLAEARRVHPDKTLLFLTVEAGVGGVFVDRGRAITGATGAGGEFGHLPFGDPSVTCGCGAQGCWETAVDGRFLARRLGRAEPDDPGAFLASVLAEDSPESQAAVKESAAAFGRGTAGLVNALDPEIIAIGGAAPDLRRTTGPVLDEAYGAALMHFRRSDPPELQRATLGEDAALLGAADAAFDEILTEYGLNTWSDSH</sequence>
<name>A0A4S8QFV9_9ACTN</name>
<evidence type="ECO:0000313" key="3">
    <source>
        <dbReference type="Proteomes" id="UP000308760"/>
    </source>
</evidence>
<dbReference type="RefSeq" id="WP_136535564.1">
    <property type="nucleotide sequence ID" value="NZ_STGY01000057.1"/>
</dbReference>
<dbReference type="InterPro" id="IPR036390">
    <property type="entry name" value="WH_DNA-bd_sf"/>
</dbReference>
<comment type="similarity">
    <text evidence="1">Belongs to the ROK (NagC/XylR) family.</text>
</comment>
<dbReference type="Gene3D" id="1.10.10.10">
    <property type="entry name" value="Winged helix-like DNA-binding domain superfamily/Winged helix DNA-binding domain"/>
    <property type="match status" value="1"/>
</dbReference>
<dbReference type="Pfam" id="PF00480">
    <property type="entry name" value="ROK"/>
    <property type="match status" value="1"/>
</dbReference>
<organism evidence="2 3">
    <name type="scientific">Glycomyces buryatensis</name>
    <dbReference type="NCBI Taxonomy" id="2570927"/>
    <lineage>
        <taxon>Bacteria</taxon>
        <taxon>Bacillati</taxon>
        <taxon>Actinomycetota</taxon>
        <taxon>Actinomycetes</taxon>
        <taxon>Glycomycetales</taxon>
        <taxon>Glycomycetaceae</taxon>
        <taxon>Glycomyces</taxon>
    </lineage>
</organism>
<dbReference type="Proteomes" id="UP000308760">
    <property type="component" value="Unassembled WGS sequence"/>
</dbReference>
<accession>A0A4S8QFV9</accession>
<dbReference type="InterPro" id="IPR043129">
    <property type="entry name" value="ATPase_NBD"/>
</dbReference>
<evidence type="ECO:0000313" key="2">
    <source>
        <dbReference type="EMBL" id="THV40219.1"/>
    </source>
</evidence>
<dbReference type="PANTHER" id="PTHR18964:SF149">
    <property type="entry name" value="BIFUNCTIONAL UDP-N-ACETYLGLUCOSAMINE 2-EPIMERASE_N-ACETYLMANNOSAMINE KINASE"/>
    <property type="match status" value="1"/>
</dbReference>